<evidence type="ECO:0000259" key="2">
    <source>
        <dbReference type="Pfam" id="PF06722"/>
    </source>
</evidence>
<evidence type="ECO:0000259" key="1">
    <source>
        <dbReference type="Pfam" id="PF03033"/>
    </source>
</evidence>
<dbReference type="PANTHER" id="PTHR48050:SF13">
    <property type="entry name" value="STEROL 3-BETA-GLUCOSYLTRANSFERASE UGT80A2"/>
    <property type="match status" value="1"/>
</dbReference>
<dbReference type="CDD" id="cd03784">
    <property type="entry name" value="GT1_Gtf-like"/>
    <property type="match status" value="1"/>
</dbReference>
<dbReference type="OrthoDB" id="9805366at2"/>
<dbReference type="InterPro" id="IPR010610">
    <property type="entry name" value="EryCIII-like_C"/>
</dbReference>
<dbReference type="EMBL" id="FZOT01000002">
    <property type="protein sequence ID" value="SNS40918.1"/>
    <property type="molecule type" value="Genomic_DNA"/>
</dbReference>
<keyword evidence="3" id="KW-0808">Transferase</keyword>
<dbReference type="Pfam" id="PF06722">
    <property type="entry name" value="EryCIII-like_C"/>
    <property type="match status" value="1"/>
</dbReference>
<dbReference type="Pfam" id="PF03033">
    <property type="entry name" value="Glyco_transf_28"/>
    <property type="match status" value="1"/>
</dbReference>
<dbReference type="GO" id="GO:0008194">
    <property type="term" value="F:UDP-glycosyltransferase activity"/>
    <property type="evidence" value="ECO:0007669"/>
    <property type="project" value="InterPro"/>
</dbReference>
<name>A0A239E9F8_9BURK</name>
<dbReference type="GO" id="GO:0005975">
    <property type="term" value="P:carbohydrate metabolic process"/>
    <property type="evidence" value="ECO:0007669"/>
    <property type="project" value="InterPro"/>
</dbReference>
<keyword evidence="4" id="KW-1185">Reference proteome</keyword>
<dbReference type="InterPro" id="IPR002213">
    <property type="entry name" value="UDP_glucos_trans"/>
</dbReference>
<dbReference type="AlphaFoldDB" id="A0A239E9F8"/>
<dbReference type="RefSeq" id="WP_089398397.1">
    <property type="nucleotide sequence ID" value="NZ_FZOT01000002.1"/>
</dbReference>
<dbReference type="Gene3D" id="3.40.50.2000">
    <property type="entry name" value="Glycogen Phosphorylase B"/>
    <property type="match status" value="2"/>
</dbReference>
<dbReference type="InterPro" id="IPR050426">
    <property type="entry name" value="Glycosyltransferase_28"/>
</dbReference>
<dbReference type="InterPro" id="IPR004276">
    <property type="entry name" value="GlycoTrans_28_N"/>
</dbReference>
<proteinExistence type="predicted"/>
<feature type="domain" description="Erythromycin biosynthesis protein CIII-like C-terminal" evidence="2">
    <location>
        <begin position="301"/>
        <end position="402"/>
    </location>
</feature>
<protein>
    <submittedName>
        <fullName evidence="3">UDP:flavonoid glycosyltransferase YjiC, YdhE family</fullName>
    </submittedName>
</protein>
<dbReference type="PANTHER" id="PTHR48050">
    <property type="entry name" value="STEROL 3-BETA-GLUCOSYLTRANSFERASE"/>
    <property type="match status" value="1"/>
</dbReference>
<reference evidence="3 4" key="1">
    <citation type="submission" date="2017-06" db="EMBL/GenBank/DDBJ databases">
        <authorList>
            <person name="Kim H.J."/>
            <person name="Triplett B.A."/>
        </authorList>
    </citation>
    <scope>NUCLEOTIDE SEQUENCE [LARGE SCALE GENOMIC DNA]</scope>
    <source>
        <strain evidence="3 4">U15</strain>
    </source>
</reference>
<dbReference type="SUPFAM" id="SSF53756">
    <property type="entry name" value="UDP-Glycosyltransferase/glycogen phosphorylase"/>
    <property type="match status" value="1"/>
</dbReference>
<feature type="domain" description="Glycosyltransferase family 28 N-terminal" evidence="1">
    <location>
        <begin position="6"/>
        <end position="66"/>
    </location>
</feature>
<accession>A0A239E9F8</accession>
<evidence type="ECO:0000313" key="3">
    <source>
        <dbReference type="EMBL" id="SNS40918.1"/>
    </source>
</evidence>
<gene>
    <name evidence="3" type="ORF">SAMN06265795_102582</name>
</gene>
<evidence type="ECO:0000313" key="4">
    <source>
        <dbReference type="Proteomes" id="UP000198284"/>
    </source>
</evidence>
<dbReference type="GO" id="GO:0016758">
    <property type="term" value="F:hexosyltransferase activity"/>
    <property type="evidence" value="ECO:0007669"/>
    <property type="project" value="InterPro"/>
</dbReference>
<dbReference type="GO" id="GO:0033072">
    <property type="term" value="P:vancomycin biosynthetic process"/>
    <property type="evidence" value="ECO:0007669"/>
    <property type="project" value="UniProtKB-ARBA"/>
</dbReference>
<sequence length="429" mass="46556">MKQPHVVFATAGSLGDLYPFLALGMELRRRGHRVSVATSTDHRTRVEAAGLEFRPMRPDPPGTPEFFARYMHPKTGAEFVYRSYLSPAIRDSHADLLAVVRDADLLVSQSLMAMAAPLVAADTGIPWISAVFQPMTLFSLHDRPSYLPVPLLADLCARYPEVHARVVHYVKKHTRQWVQPIIEFRQELGLDPAPHPMYEGQHSPRRVLAMFSPLLGGSRPDWPTAAMQTGTATYAGGGEPMAEPLRRFLAATDQPLAIFTLSSAPGLPGDFYRHALSASADAGMRALLVTSGLSASAPLPDPLPDGAMRVDYVPFEEVLPHAAVLVHAGGIGTMFKAMQAGIPQVVMPQAHDQADNALRLARHGAARIIPPGRFGRRSLVRALRAAISGTAMRDAAEALAARARREDGVARACDEIERQLEASPRAAAY</sequence>
<dbReference type="Proteomes" id="UP000198284">
    <property type="component" value="Unassembled WGS sequence"/>
</dbReference>
<organism evidence="3 4">
    <name type="scientific">Noviherbaspirillum humi</name>
    <dbReference type="NCBI Taxonomy" id="1688639"/>
    <lineage>
        <taxon>Bacteria</taxon>
        <taxon>Pseudomonadati</taxon>
        <taxon>Pseudomonadota</taxon>
        <taxon>Betaproteobacteria</taxon>
        <taxon>Burkholderiales</taxon>
        <taxon>Oxalobacteraceae</taxon>
        <taxon>Noviherbaspirillum</taxon>
    </lineage>
</organism>